<organism evidence="1 2">
    <name type="scientific">Chryseobacterium aquifrigidense</name>
    <dbReference type="NCBI Taxonomy" id="558021"/>
    <lineage>
        <taxon>Bacteria</taxon>
        <taxon>Pseudomonadati</taxon>
        <taxon>Bacteroidota</taxon>
        <taxon>Flavobacteriia</taxon>
        <taxon>Flavobacteriales</taxon>
        <taxon>Weeksellaceae</taxon>
        <taxon>Chryseobacterium group</taxon>
        <taxon>Chryseobacterium</taxon>
    </lineage>
</organism>
<dbReference type="Pfam" id="PF18950">
    <property type="entry name" value="DUF5694"/>
    <property type="match status" value="1"/>
</dbReference>
<gene>
    <name evidence="1" type="ORF">FB551_3186</name>
</gene>
<dbReference type="Proteomes" id="UP000316437">
    <property type="component" value="Unassembled WGS sequence"/>
</dbReference>
<protein>
    <recommendedName>
        <fullName evidence="3">TraB family protein</fullName>
    </recommendedName>
</protein>
<dbReference type="AlphaFoldDB" id="A0A543EB36"/>
<dbReference type="RefSeq" id="WP_185150218.1">
    <property type="nucleotide sequence ID" value="NZ_VFPD01000002.1"/>
</dbReference>
<keyword evidence="2" id="KW-1185">Reference proteome</keyword>
<accession>A0A543EB36</accession>
<evidence type="ECO:0008006" key="3">
    <source>
        <dbReference type="Google" id="ProtNLM"/>
    </source>
</evidence>
<reference evidence="1 2" key="1">
    <citation type="submission" date="2019-06" db="EMBL/GenBank/DDBJ databases">
        <title>Sorghum-associated microbial communities from plants grown in Nebraska, USA.</title>
        <authorList>
            <person name="Schachtman D."/>
        </authorList>
    </citation>
    <scope>NUCLEOTIDE SEQUENCE [LARGE SCALE GENOMIC DNA]</scope>
    <source>
        <strain evidence="1 2">110</strain>
    </source>
</reference>
<comment type="caution">
    <text evidence="1">The sequence shown here is derived from an EMBL/GenBank/DDBJ whole genome shotgun (WGS) entry which is preliminary data.</text>
</comment>
<proteinExistence type="predicted"/>
<dbReference type="InterPro" id="IPR043749">
    <property type="entry name" value="DUF5694"/>
</dbReference>
<name>A0A543EB36_9FLAO</name>
<dbReference type="EMBL" id="VFPD01000002">
    <property type="protein sequence ID" value="TQM18798.1"/>
    <property type="molecule type" value="Genomic_DNA"/>
</dbReference>
<sequence>MKIRKIILLIIVLGCFNLFGQKSKVLNLGVFHMGNTSDANKVKYDSDKSNVEIDAIINMLADFKPTMICVEIIPNNNEDLNKDYSNFLNDGKYKTKYKGEIEALAYKVAKISGVKTIYGIDDKETAMYNYNIGEELKNQVDSLTSRNYKLNLFKKFAKVESLSTLEKLIFFNSKETLEGLININADILTYNSTKGNFEGADEASKFYKRNLRIFSNLNQLPVTKDDRVLIIMGATHTAFLNEFLKRSPKYELVETSQYLKKNSSL</sequence>
<evidence type="ECO:0000313" key="1">
    <source>
        <dbReference type="EMBL" id="TQM18798.1"/>
    </source>
</evidence>
<evidence type="ECO:0000313" key="2">
    <source>
        <dbReference type="Proteomes" id="UP000316437"/>
    </source>
</evidence>